<feature type="region of interest" description="Disordered" evidence="2">
    <location>
        <begin position="1808"/>
        <end position="1841"/>
    </location>
</feature>
<organism evidence="4 5">
    <name type="scientific">Cyclostephanos tholiformis</name>
    <dbReference type="NCBI Taxonomy" id="382380"/>
    <lineage>
        <taxon>Eukaryota</taxon>
        <taxon>Sar</taxon>
        <taxon>Stramenopiles</taxon>
        <taxon>Ochrophyta</taxon>
        <taxon>Bacillariophyta</taxon>
        <taxon>Coscinodiscophyceae</taxon>
        <taxon>Thalassiosirophycidae</taxon>
        <taxon>Stephanodiscales</taxon>
        <taxon>Stephanodiscaceae</taxon>
        <taxon>Cyclostephanos</taxon>
    </lineage>
</organism>
<evidence type="ECO:0000313" key="5">
    <source>
        <dbReference type="Proteomes" id="UP001530377"/>
    </source>
</evidence>
<feature type="domain" description="CCHC-type" evidence="3">
    <location>
        <begin position="351"/>
        <end position="366"/>
    </location>
</feature>
<feature type="compositionally biased region" description="Polar residues" evidence="2">
    <location>
        <begin position="1755"/>
        <end position="1765"/>
    </location>
</feature>
<dbReference type="Proteomes" id="UP001530377">
    <property type="component" value="Unassembled WGS sequence"/>
</dbReference>
<reference evidence="4 5" key="1">
    <citation type="submission" date="2024-10" db="EMBL/GenBank/DDBJ databases">
        <title>Updated reference genomes for cyclostephanoid diatoms.</title>
        <authorList>
            <person name="Roberts W.R."/>
            <person name="Alverson A.J."/>
        </authorList>
    </citation>
    <scope>NUCLEOTIDE SEQUENCE [LARGE SCALE GENOMIC DNA]</scope>
    <source>
        <strain evidence="4 5">AJA228-03</strain>
    </source>
</reference>
<keyword evidence="1" id="KW-0862">Zinc</keyword>
<keyword evidence="5" id="KW-1185">Reference proteome</keyword>
<evidence type="ECO:0000256" key="2">
    <source>
        <dbReference type="SAM" id="MobiDB-lite"/>
    </source>
</evidence>
<dbReference type="InterPro" id="IPR013103">
    <property type="entry name" value="RVT_2"/>
</dbReference>
<feature type="region of interest" description="Disordered" evidence="2">
    <location>
        <begin position="1755"/>
        <end position="1786"/>
    </location>
</feature>
<name>A0ABD3RB03_9STRA</name>
<evidence type="ECO:0000313" key="4">
    <source>
        <dbReference type="EMBL" id="KAL3810038.1"/>
    </source>
</evidence>
<dbReference type="InterPro" id="IPR036875">
    <property type="entry name" value="Znf_CCHC_sf"/>
</dbReference>
<feature type="compositionally biased region" description="Gly residues" evidence="2">
    <location>
        <begin position="9"/>
        <end position="18"/>
    </location>
</feature>
<proteinExistence type="predicted"/>
<gene>
    <name evidence="4" type="ORF">ACHAXA_000207</name>
</gene>
<feature type="region of interest" description="Disordered" evidence="2">
    <location>
        <begin position="1"/>
        <end position="36"/>
    </location>
</feature>
<comment type="caution">
    <text evidence="4">The sequence shown here is derived from an EMBL/GenBank/DDBJ whole genome shotgun (WGS) entry which is preliminary data.</text>
</comment>
<accession>A0ABD3RB03</accession>
<protein>
    <recommendedName>
        <fullName evidence="3">CCHC-type domain-containing protein</fullName>
    </recommendedName>
</protein>
<feature type="compositionally biased region" description="Basic and acidic residues" evidence="2">
    <location>
        <begin position="1828"/>
        <end position="1841"/>
    </location>
</feature>
<feature type="compositionally biased region" description="Acidic residues" evidence="2">
    <location>
        <begin position="944"/>
        <end position="956"/>
    </location>
</feature>
<dbReference type="Pfam" id="PF07727">
    <property type="entry name" value="RVT_2"/>
    <property type="match status" value="1"/>
</dbReference>
<dbReference type="EMBL" id="JALLPB020000357">
    <property type="protein sequence ID" value="KAL3810038.1"/>
    <property type="molecule type" value="Genomic_DNA"/>
</dbReference>
<dbReference type="PROSITE" id="PS50158">
    <property type="entry name" value="ZF_CCHC"/>
    <property type="match status" value="1"/>
</dbReference>
<dbReference type="SUPFAM" id="SSF57756">
    <property type="entry name" value="Retrovirus zinc finger-like domains"/>
    <property type="match status" value="1"/>
</dbReference>
<evidence type="ECO:0000256" key="1">
    <source>
        <dbReference type="PROSITE-ProRule" id="PRU00047"/>
    </source>
</evidence>
<sequence length="1841" mass="202757">MPEPSPSPQGGGAVGAAGRGRNSRRPPRSSGPTKKEYTTKVVGLEADTFDVGNAKYAAKFQKSLDAIAIYIQREYKGGPDVAKAIKEMAAPIIVPPSYPTPKGTPPVIDPGELYIWQQKVQATEKRQNLLDENIKRAYALVLGQCSPELVNKLKASNKYAMADADQDVVKLLLIVRGYCCRFDDHQQSTWALQGAKKQVELYYQGYDLDTTEYVENFMALVGVVETYGGAYGREPGLIRAQLMKQGVSVADLDKPDPKELEEAEKTCREEYLSCMLLRGGDQSRYGKLKDDLSNDMAKGVDNFPKTVVETTRLMNDYKVPPRAPRARTGASEGVAFVQSGGGASAAADLECWHCGKSGHIKSRCPELVEGSGVEQGVQNLSIEECDEAHGLLSANKEEHNLVQGNEKGARGMLSPDHIYIDTCASYASMPYKEILTNLQKQLRGLCGHTNSGSTVMDQAGALGAVKKVWLNEGGVASVIPLKVLEEIWPVSYHSKRGMNPGKFIIHSDAGDIVVRNNKQGMPYLSLKELEGEVALCLVQNAVKTVRGQMEGFTKREVEEARAAREAQAMLGHPTDREFIGMVRSNMIANCNVTDSAIKNAHAIFGPNLAGNLADGIRRVMDLYARGGFQVGTVLMDNEFEPLRVLIPIIVVNTTAAKEHVPEIERRIRLIKERGRAILNTLPYKKIPQLMLIELIYHVVLWLNAFPTKSGISSTLSPREIVLRHRLDFAKHCKAPFGSYCESHDEPVPSNSMASRTSPAIVLGPTGNLQGTYKLLSLTTGKKLKRRNFTPCPMPDSIIKTVEAMGHDNAPHTFDFSDRNGILFEWNEDVDEQVEHIVTEDVVPYPSLAAEFPGVIIERDTPFPSIEHDVIPQGLAEDAAAQNANIAPFAAQEWMNGPPVAIHADPGEYDGEDDDIIAVADIPPHVAPVIDVPDDDDSSTNSIDPDSDDDSDDDSDPEDHQGTATQEEEDDDAHNDAPDIRRSRRKNRGKTSRYEDYGLMMAMRRAQRGGQRRAIIRDGICCLSAEDLNDTKPIPVEDREEYILGVALVQYSITAGIKKFKDRGEAGVSKELTQMHDMQVFRPIKKEDLSHGEKKKALSSLMFLKEKRDKTVKARMCADGRKQREDWTKQESTSPTVATESVFITAVIDAHEGRDVACFDIPGAFLHADSDEDITMVLKGRLAELMVQVAPNLYRKYISVDRKGTAILYVKMQKAMYGLLRSALLFYRKLVHDLEGNGFKLNPYDPCVANKTINGKQMTVCWHVDDLKVSHIDSGEITKFGDWLSNTYGVSVAAHRGKVHDYLGMIFDFSQEGKVVVNMVEYIKNIIADFPEEITAIRTSPGADHLFNVRDETEAKLLPEEQAMAFHHATAQLLFLSNRARRDIQPATAFLTTRVKNPDEDDWGKLKRVLGYLKGTLHMPLMLSADSLTLSRWWVDAAYAKIVTKSSTEAELVGVDDSLGCILWARYFMEEQGYDMEPSLLYQDNMSAILLETNGKASSSRRTKHIKGKAFREFRGHVMGIPADYDDDEYKTTVVTHFDSHPLCNGTEGLVASTPVEGNKVSNATLYDEIKLLRALNEYLSEDMTTVKEDIKTLLHIVGVKGAAGPYSFAAPGAAAVTGTAFAVRDVKTNDKFIGTLKKLNNSAALNVMEDLDTVAIDVTTGAHDCGLKKEEDAPKEKTRPLPAVTKDQFTVASDTAAACDGPEVKAWPKSAVTEGKYVDSSEMAAGAQDDEAENKEGMTEVKAWSVPTLFKDQGTTTIDSASTARDNVAEDNANKPQKQSEDGKILWSAPAVTKDKDVAAGINALLDASDGEAKDKKITPTTMSWPTSDKEIDGNYSEERR</sequence>
<keyword evidence="1" id="KW-0863">Zinc-finger</keyword>
<dbReference type="InterPro" id="IPR001878">
    <property type="entry name" value="Znf_CCHC"/>
</dbReference>
<feature type="compositionally biased region" description="Basic residues" evidence="2">
    <location>
        <begin position="981"/>
        <end position="990"/>
    </location>
</feature>
<evidence type="ECO:0000259" key="3">
    <source>
        <dbReference type="PROSITE" id="PS50158"/>
    </source>
</evidence>
<feature type="region of interest" description="Disordered" evidence="2">
    <location>
        <begin position="926"/>
        <end position="991"/>
    </location>
</feature>
<dbReference type="GO" id="GO:0008270">
    <property type="term" value="F:zinc ion binding"/>
    <property type="evidence" value="ECO:0007669"/>
    <property type="project" value="UniProtKB-KW"/>
</dbReference>
<dbReference type="SMART" id="SM00343">
    <property type="entry name" value="ZnF_C2HC"/>
    <property type="match status" value="1"/>
</dbReference>
<keyword evidence="1" id="KW-0479">Metal-binding</keyword>